<dbReference type="PROSITE" id="PS50011">
    <property type="entry name" value="PROTEIN_KINASE_DOM"/>
    <property type="match status" value="1"/>
</dbReference>
<evidence type="ECO:0000313" key="3">
    <source>
        <dbReference type="EMBL" id="PFX20108.1"/>
    </source>
</evidence>
<evidence type="ECO:0000256" key="1">
    <source>
        <dbReference type="SAM" id="MobiDB-lite"/>
    </source>
</evidence>
<evidence type="ECO:0000313" key="4">
    <source>
        <dbReference type="Proteomes" id="UP000225706"/>
    </source>
</evidence>
<dbReference type="InterPro" id="IPR001245">
    <property type="entry name" value="Ser-Thr/Tyr_kinase_cat_dom"/>
</dbReference>
<gene>
    <name evidence="3" type="primary">Pdgfrb</name>
    <name evidence="3" type="ORF">AWC38_SpisGene15454</name>
</gene>
<name>A0A2B4RUW2_STYPI</name>
<dbReference type="InterPro" id="IPR000719">
    <property type="entry name" value="Prot_kinase_dom"/>
</dbReference>
<feature type="domain" description="Protein kinase" evidence="2">
    <location>
        <begin position="56"/>
        <end position="186"/>
    </location>
</feature>
<dbReference type="Gene3D" id="3.30.200.20">
    <property type="entry name" value="Phosphorylase Kinase, domain 1"/>
    <property type="match status" value="1"/>
</dbReference>
<proteinExistence type="predicted"/>
<organism evidence="3 4">
    <name type="scientific">Stylophora pistillata</name>
    <name type="common">Smooth cauliflower coral</name>
    <dbReference type="NCBI Taxonomy" id="50429"/>
    <lineage>
        <taxon>Eukaryota</taxon>
        <taxon>Metazoa</taxon>
        <taxon>Cnidaria</taxon>
        <taxon>Anthozoa</taxon>
        <taxon>Hexacorallia</taxon>
        <taxon>Scleractinia</taxon>
        <taxon>Astrocoeniina</taxon>
        <taxon>Pocilloporidae</taxon>
        <taxon>Stylophora</taxon>
    </lineage>
</organism>
<dbReference type="PANTHER" id="PTHR24416">
    <property type="entry name" value="TYROSINE-PROTEIN KINASE RECEPTOR"/>
    <property type="match status" value="1"/>
</dbReference>
<keyword evidence="4" id="KW-1185">Reference proteome</keyword>
<dbReference type="Proteomes" id="UP000225706">
    <property type="component" value="Unassembled WGS sequence"/>
</dbReference>
<sequence>MIDYPPSPYTALDQRTRSQESSETLMVNSLPRPELESEYASLNPSTRCWEIPGENVVIEKVVGKSAFGQVAIATLTGLYGNPITIQVAVKMLKGDASESDKKDLLSELELMRQLKPHPYVIKLLGCVTKSGNSTDYTEIVSEISEQLTDENIEFVSSTERFVDLPSAEIRDFGNTEVIFRMNAEIS</sequence>
<dbReference type="EMBL" id="LSMT01000330">
    <property type="protein sequence ID" value="PFX20108.1"/>
    <property type="molecule type" value="Genomic_DNA"/>
</dbReference>
<dbReference type="PANTHER" id="PTHR24416:SF611">
    <property type="entry name" value="TYROSINE-PROTEIN KINASE TRANSMEMBRANE RECEPTOR ROR"/>
    <property type="match status" value="1"/>
</dbReference>
<dbReference type="GO" id="GO:0005524">
    <property type="term" value="F:ATP binding"/>
    <property type="evidence" value="ECO:0007669"/>
    <property type="project" value="InterPro"/>
</dbReference>
<reference evidence="4" key="1">
    <citation type="journal article" date="2017" name="bioRxiv">
        <title>Comparative analysis of the genomes of Stylophora pistillata and Acropora digitifera provides evidence for extensive differences between species of corals.</title>
        <authorList>
            <person name="Voolstra C.R."/>
            <person name="Li Y."/>
            <person name="Liew Y.J."/>
            <person name="Baumgarten S."/>
            <person name="Zoccola D."/>
            <person name="Flot J.-F."/>
            <person name="Tambutte S."/>
            <person name="Allemand D."/>
            <person name="Aranda M."/>
        </authorList>
    </citation>
    <scope>NUCLEOTIDE SEQUENCE [LARGE SCALE GENOMIC DNA]</scope>
</reference>
<comment type="caution">
    <text evidence="3">The sequence shown here is derived from an EMBL/GenBank/DDBJ whole genome shotgun (WGS) entry which is preliminary data.</text>
</comment>
<dbReference type="GO" id="GO:0043235">
    <property type="term" value="C:receptor complex"/>
    <property type="evidence" value="ECO:0007669"/>
    <property type="project" value="TreeGrafter"/>
</dbReference>
<protein>
    <submittedName>
        <fullName evidence="3">Platelet-derived growth factor receptor beta</fullName>
    </submittedName>
</protein>
<dbReference type="InterPro" id="IPR050122">
    <property type="entry name" value="RTK"/>
</dbReference>
<dbReference type="Pfam" id="PF07714">
    <property type="entry name" value="PK_Tyr_Ser-Thr"/>
    <property type="match status" value="1"/>
</dbReference>
<dbReference type="GO" id="GO:0005886">
    <property type="term" value="C:plasma membrane"/>
    <property type="evidence" value="ECO:0007669"/>
    <property type="project" value="TreeGrafter"/>
</dbReference>
<dbReference type="SUPFAM" id="SSF56112">
    <property type="entry name" value="Protein kinase-like (PK-like)"/>
    <property type="match status" value="1"/>
</dbReference>
<dbReference type="GO" id="GO:0004714">
    <property type="term" value="F:transmembrane receptor protein tyrosine kinase activity"/>
    <property type="evidence" value="ECO:0007669"/>
    <property type="project" value="TreeGrafter"/>
</dbReference>
<dbReference type="InterPro" id="IPR011009">
    <property type="entry name" value="Kinase-like_dom_sf"/>
</dbReference>
<dbReference type="GO" id="GO:0007169">
    <property type="term" value="P:cell surface receptor protein tyrosine kinase signaling pathway"/>
    <property type="evidence" value="ECO:0007669"/>
    <property type="project" value="TreeGrafter"/>
</dbReference>
<dbReference type="AlphaFoldDB" id="A0A2B4RUW2"/>
<evidence type="ECO:0000259" key="2">
    <source>
        <dbReference type="PROSITE" id="PS50011"/>
    </source>
</evidence>
<accession>A0A2B4RUW2</accession>
<dbReference type="OrthoDB" id="30377at2759"/>
<keyword evidence="3" id="KW-0675">Receptor</keyword>
<feature type="region of interest" description="Disordered" evidence="1">
    <location>
        <begin position="1"/>
        <end position="30"/>
    </location>
</feature>